<dbReference type="EMBL" id="NAJQ01000010">
    <property type="protein sequence ID" value="TKA83362.1"/>
    <property type="molecule type" value="Genomic_DNA"/>
</dbReference>
<dbReference type="Proteomes" id="UP000309340">
    <property type="component" value="Unassembled WGS sequence"/>
</dbReference>
<evidence type="ECO:0000256" key="1">
    <source>
        <dbReference type="ARBA" id="ARBA00006432"/>
    </source>
</evidence>
<dbReference type="Pfam" id="PF00501">
    <property type="entry name" value="AMP-binding"/>
    <property type="match status" value="1"/>
</dbReference>
<keyword evidence="2" id="KW-0436">Ligase</keyword>
<organism evidence="4 5">
    <name type="scientific">Friedmanniomyces simplex</name>
    <dbReference type="NCBI Taxonomy" id="329884"/>
    <lineage>
        <taxon>Eukaryota</taxon>
        <taxon>Fungi</taxon>
        <taxon>Dikarya</taxon>
        <taxon>Ascomycota</taxon>
        <taxon>Pezizomycotina</taxon>
        <taxon>Dothideomycetes</taxon>
        <taxon>Dothideomycetidae</taxon>
        <taxon>Mycosphaerellales</taxon>
        <taxon>Teratosphaeriaceae</taxon>
        <taxon>Friedmanniomyces</taxon>
    </lineage>
</organism>
<dbReference type="STRING" id="329884.A0A4U0XZ72"/>
<dbReference type="Gene3D" id="3.40.50.12780">
    <property type="entry name" value="N-terminal domain of ligase-like"/>
    <property type="match status" value="1"/>
</dbReference>
<dbReference type="SUPFAM" id="SSF56801">
    <property type="entry name" value="Acetyl-CoA synthetase-like"/>
    <property type="match status" value="1"/>
</dbReference>
<comment type="caution">
    <text evidence="4">The sequence shown here is derived from an EMBL/GenBank/DDBJ whole genome shotgun (WGS) entry which is preliminary data.</text>
</comment>
<dbReference type="PANTHER" id="PTHR24096:SF149">
    <property type="entry name" value="AMP-BINDING DOMAIN-CONTAINING PROTEIN-RELATED"/>
    <property type="match status" value="1"/>
</dbReference>
<evidence type="ECO:0000313" key="5">
    <source>
        <dbReference type="Proteomes" id="UP000309340"/>
    </source>
</evidence>
<gene>
    <name evidence="4" type="ORF">B0A55_00997</name>
</gene>
<proteinExistence type="inferred from homology"/>
<dbReference type="OrthoDB" id="6509636at2759"/>
<protein>
    <recommendedName>
        <fullName evidence="3">AMP-dependent synthetase/ligase domain-containing protein</fullName>
    </recommendedName>
</protein>
<name>A0A4U0XZ72_9PEZI</name>
<dbReference type="InterPro" id="IPR000873">
    <property type="entry name" value="AMP-dep_synth/lig_dom"/>
</dbReference>
<dbReference type="PANTHER" id="PTHR24096">
    <property type="entry name" value="LONG-CHAIN-FATTY-ACID--COA LIGASE"/>
    <property type="match status" value="1"/>
</dbReference>
<comment type="similarity">
    <text evidence="1">Belongs to the ATP-dependent AMP-binding enzyme family.</text>
</comment>
<dbReference type="InterPro" id="IPR042099">
    <property type="entry name" value="ANL_N_sf"/>
</dbReference>
<keyword evidence="5" id="KW-1185">Reference proteome</keyword>
<reference evidence="4 5" key="1">
    <citation type="submission" date="2017-03" db="EMBL/GenBank/DDBJ databases">
        <title>Genomes of endolithic fungi from Antarctica.</title>
        <authorList>
            <person name="Coleine C."/>
            <person name="Masonjones S."/>
            <person name="Stajich J.E."/>
        </authorList>
    </citation>
    <scope>NUCLEOTIDE SEQUENCE [LARGE SCALE GENOMIC DNA]</scope>
    <source>
        <strain evidence="4 5">CCFEE 5184</strain>
    </source>
</reference>
<evidence type="ECO:0000259" key="3">
    <source>
        <dbReference type="Pfam" id="PF00501"/>
    </source>
</evidence>
<feature type="domain" description="AMP-dependent synthetase/ligase" evidence="3">
    <location>
        <begin position="20"/>
        <end position="68"/>
    </location>
</feature>
<accession>A0A4U0XZ72</accession>
<evidence type="ECO:0000256" key="2">
    <source>
        <dbReference type="ARBA" id="ARBA00022598"/>
    </source>
</evidence>
<sequence length="110" mass="12368">MSYLVPPIILRLARDPVPWDRWRTTMGSVGTLLANQTAKYMSPEHEEVPTGKAGELWIKGPNIFMGYLNNLEATKNALTSDGYFKTGDVGYQDQKGNFYITDRVKGVIKN</sequence>
<dbReference type="GO" id="GO:0016405">
    <property type="term" value="F:CoA-ligase activity"/>
    <property type="evidence" value="ECO:0007669"/>
    <property type="project" value="TreeGrafter"/>
</dbReference>
<dbReference type="AlphaFoldDB" id="A0A4U0XZ72"/>
<evidence type="ECO:0000313" key="4">
    <source>
        <dbReference type="EMBL" id="TKA83362.1"/>
    </source>
</evidence>